<evidence type="ECO:0000313" key="2">
    <source>
        <dbReference type="EMBL" id="CAI2374448.1"/>
    </source>
</evidence>
<dbReference type="AlphaFoldDB" id="A0AAD1XKL6"/>
<name>A0AAD1XKL6_EUPCR</name>
<sequence length="296" mass="33594">MEYQFKKRAKTADRRTRKFSADRLSKGKSYTSFKKYLQNPAKYCSANTLRNSIIPQSFTKGQRFLSAGTGGAKVEFTNVSNKMGSNIASSFGHGNKFTFKAMNNNPGPGCYDITSKRQKKNRRKIKCTFGITYDERKTCDINKDIKVFNWTAPGPGFYNDILTLKKSAPKYSLKRREKSYFDKKSPNPPPTQYTLNEKAVKCTKFMNVSFGKDIKSILKDIPQTPGPADYETVKRRESKSIVKSRKSHVMQLRPTSRECSLAVPLSGEPFSPLGALKRASRIIKRKRAKMLGLDFI</sequence>
<dbReference type="PANTHER" id="PTHR21580:SF28">
    <property type="entry name" value="BOREALIN N-TERMINAL DOMAIN-CONTAINING PROTEIN-RELATED"/>
    <property type="match status" value="1"/>
</dbReference>
<protein>
    <submittedName>
        <fullName evidence="2">Uncharacterized protein</fullName>
    </submittedName>
</protein>
<dbReference type="Proteomes" id="UP001295684">
    <property type="component" value="Unassembled WGS sequence"/>
</dbReference>
<dbReference type="InterPro" id="IPR010736">
    <property type="entry name" value="SHIPPO-rpt"/>
</dbReference>
<feature type="region of interest" description="Disordered" evidence="1">
    <location>
        <begin position="1"/>
        <end position="20"/>
    </location>
</feature>
<organism evidence="2 3">
    <name type="scientific">Euplotes crassus</name>
    <dbReference type="NCBI Taxonomy" id="5936"/>
    <lineage>
        <taxon>Eukaryota</taxon>
        <taxon>Sar</taxon>
        <taxon>Alveolata</taxon>
        <taxon>Ciliophora</taxon>
        <taxon>Intramacronucleata</taxon>
        <taxon>Spirotrichea</taxon>
        <taxon>Hypotrichia</taxon>
        <taxon>Euplotida</taxon>
        <taxon>Euplotidae</taxon>
        <taxon>Moneuplotes</taxon>
    </lineage>
</organism>
<reference evidence="2" key="1">
    <citation type="submission" date="2023-07" db="EMBL/GenBank/DDBJ databases">
        <authorList>
            <consortium name="AG Swart"/>
            <person name="Singh M."/>
            <person name="Singh A."/>
            <person name="Seah K."/>
            <person name="Emmerich C."/>
        </authorList>
    </citation>
    <scope>NUCLEOTIDE SEQUENCE</scope>
    <source>
        <strain evidence="2">DP1</strain>
    </source>
</reference>
<feature type="compositionally biased region" description="Basic and acidic residues" evidence="1">
    <location>
        <begin position="10"/>
        <end position="20"/>
    </location>
</feature>
<gene>
    <name evidence="2" type="ORF">ECRASSUSDP1_LOCUS15801</name>
</gene>
<dbReference type="Pfam" id="PF07004">
    <property type="entry name" value="SHIPPO-rpt"/>
    <property type="match status" value="2"/>
</dbReference>
<comment type="caution">
    <text evidence="2">The sequence shown here is derived from an EMBL/GenBank/DDBJ whole genome shotgun (WGS) entry which is preliminary data.</text>
</comment>
<evidence type="ECO:0000313" key="3">
    <source>
        <dbReference type="Proteomes" id="UP001295684"/>
    </source>
</evidence>
<keyword evidence="3" id="KW-1185">Reference proteome</keyword>
<evidence type="ECO:0000256" key="1">
    <source>
        <dbReference type="SAM" id="MobiDB-lite"/>
    </source>
</evidence>
<proteinExistence type="predicted"/>
<dbReference type="InterPro" id="IPR051291">
    <property type="entry name" value="CIMAP"/>
</dbReference>
<dbReference type="EMBL" id="CAMPGE010015849">
    <property type="protein sequence ID" value="CAI2374448.1"/>
    <property type="molecule type" value="Genomic_DNA"/>
</dbReference>
<dbReference type="PANTHER" id="PTHR21580">
    <property type="entry name" value="SHIPPO-1-RELATED"/>
    <property type="match status" value="1"/>
</dbReference>
<accession>A0AAD1XKL6</accession>